<dbReference type="InterPro" id="IPR017927">
    <property type="entry name" value="FAD-bd_FR_type"/>
</dbReference>
<dbReference type="SUPFAM" id="SSF63380">
    <property type="entry name" value="Riboflavin synthase domain-like"/>
    <property type="match status" value="1"/>
</dbReference>
<gene>
    <name evidence="3" type="ORF">J2W36_002129</name>
</gene>
<dbReference type="InterPro" id="IPR036010">
    <property type="entry name" value="2Fe-2S_ferredoxin-like_sf"/>
</dbReference>
<name>A0ABT9S689_9BURK</name>
<dbReference type="EC" id="1.14.13.82" evidence="3"/>
<dbReference type="PANTHER" id="PTHR47354">
    <property type="entry name" value="NADH OXIDOREDUCTASE HCR"/>
    <property type="match status" value="1"/>
</dbReference>
<dbReference type="Proteomes" id="UP001226867">
    <property type="component" value="Unassembled WGS sequence"/>
</dbReference>
<keyword evidence="3" id="KW-0560">Oxidoreductase</keyword>
<dbReference type="InterPro" id="IPR001433">
    <property type="entry name" value="OxRdtase_FAD/NAD-bd"/>
</dbReference>
<evidence type="ECO:0000313" key="4">
    <source>
        <dbReference type="Proteomes" id="UP001226867"/>
    </source>
</evidence>
<dbReference type="InterPro" id="IPR050415">
    <property type="entry name" value="MRET"/>
</dbReference>
<dbReference type="InterPro" id="IPR017938">
    <property type="entry name" value="Riboflavin_synthase-like_b-brl"/>
</dbReference>
<reference evidence="3 4" key="1">
    <citation type="submission" date="2023-07" db="EMBL/GenBank/DDBJ databases">
        <title>Sorghum-associated microbial communities from plants grown in Nebraska, USA.</title>
        <authorList>
            <person name="Schachtman D."/>
        </authorList>
    </citation>
    <scope>NUCLEOTIDE SEQUENCE [LARGE SCALE GENOMIC DNA]</scope>
    <source>
        <strain evidence="3 4">DS1607</strain>
    </source>
</reference>
<dbReference type="EMBL" id="JAUSRO010000006">
    <property type="protein sequence ID" value="MDP9899878.1"/>
    <property type="molecule type" value="Genomic_DNA"/>
</dbReference>
<dbReference type="PROSITE" id="PS51085">
    <property type="entry name" value="2FE2S_FER_2"/>
    <property type="match status" value="1"/>
</dbReference>
<dbReference type="InterPro" id="IPR001041">
    <property type="entry name" value="2Fe-2S_ferredoxin-type"/>
</dbReference>
<dbReference type="GO" id="GO:0018489">
    <property type="term" value="F:vanillate monooxygenase activity"/>
    <property type="evidence" value="ECO:0007669"/>
    <property type="project" value="UniProtKB-EC"/>
</dbReference>
<dbReference type="SUPFAM" id="SSF54292">
    <property type="entry name" value="2Fe-2S ferredoxin-like"/>
    <property type="match status" value="1"/>
</dbReference>
<sequence length="331" mass="35413">MMKSETQWMPARITALRDLTPTVREFEIRPESGVVATHEPGAHLQVQLLVGRPGQGKVQTRSYSLVGAPDGQAWRIAVKRLDDGRGGSLAMWGLAEGDRLLVGSPQSHFGLDLSAPGYLLVAGGIGITPLVYMAQRLAASAQRGAVRMLYGARSAEELAYLPHLQEALGDHVQAHVGTAAIDFAAEIAALPPGAQLYTCGPVPMLEAIKRAWAAAGRAPADLRFETFGSSGRLAAQAFEVRIPRHDLTIQVPADSTLLDALDAAGVQTLWDCRRGECGLCAMDVLAVDGEIDHRDVFLSAHEKQQSQRICACVSRAVGAVTLDSAWRPDAR</sequence>
<dbReference type="CDD" id="cd00207">
    <property type="entry name" value="fer2"/>
    <property type="match status" value="1"/>
</dbReference>
<accession>A0ABT9S689</accession>
<dbReference type="PROSITE" id="PS51384">
    <property type="entry name" value="FAD_FR"/>
    <property type="match status" value="1"/>
</dbReference>
<evidence type="ECO:0000313" key="3">
    <source>
        <dbReference type="EMBL" id="MDP9899878.1"/>
    </source>
</evidence>
<proteinExistence type="predicted"/>
<dbReference type="Pfam" id="PF00111">
    <property type="entry name" value="Fer2"/>
    <property type="match status" value="1"/>
</dbReference>
<dbReference type="Gene3D" id="3.40.50.80">
    <property type="entry name" value="Nucleotide-binding domain of ferredoxin-NADP reductase (FNR) module"/>
    <property type="match status" value="1"/>
</dbReference>
<dbReference type="SUPFAM" id="SSF52343">
    <property type="entry name" value="Ferredoxin reductase-like, C-terminal NADP-linked domain"/>
    <property type="match status" value="1"/>
</dbReference>
<organism evidence="3 4">
    <name type="scientific">Variovorax ginsengisoli</name>
    <dbReference type="NCBI Taxonomy" id="363844"/>
    <lineage>
        <taxon>Bacteria</taxon>
        <taxon>Pseudomonadati</taxon>
        <taxon>Pseudomonadota</taxon>
        <taxon>Betaproteobacteria</taxon>
        <taxon>Burkholderiales</taxon>
        <taxon>Comamonadaceae</taxon>
        <taxon>Variovorax</taxon>
    </lineage>
</organism>
<dbReference type="PRINTS" id="PR00409">
    <property type="entry name" value="PHDIOXRDTASE"/>
</dbReference>
<evidence type="ECO:0000259" key="2">
    <source>
        <dbReference type="PROSITE" id="PS51384"/>
    </source>
</evidence>
<keyword evidence="4" id="KW-1185">Reference proteome</keyword>
<dbReference type="Gene3D" id="3.10.20.30">
    <property type="match status" value="1"/>
</dbReference>
<feature type="domain" description="FAD-binding FR-type" evidence="2">
    <location>
        <begin position="6"/>
        <end position="112"/>
    </location>
</feature>
<dbReference type="Gene3D" id="2.40.30.10">
    <property type="entry name" value="Translation factors"/>
    <property type="match status" value="1"/>
</dbReference>
<dbReference type="InterPro" id="IPR006058">
    <property type="entry name" value="2Fe2S_fd_BS"/>
</dbReference>
<dbReference type="InterPro" id="IPR012675">
    <property type="entry name" value="Beta-grasp_dom_sf"/>
</dbReference>
<dbReference type="PANTHER" id="PTHR47354:SF2">
    <property type="entry name" value="BLR2392 PROTEIN"/>
    <property type="match status" value="1"/>
</dbReference>
<dbReference type="CDD" id="cd06185">
    <property type="entry name" value="PDR_like"/>
    <property type="match status" value="1"/>
</dbReference>
<comment type="caution">
    <text evidence="3">The sequence shown here is derived from an EMBL/GenBank/DDBJ whole genome shotgun (WGS) entry which is preliminary data.</text>
</comment>
<dbReference type="PROSITE" id="PS00197">
    <property type="entry name" value="2FE2S_FER_1"/>
    <property type="match status" value="1"/>
</dbReference>
<dbReference type="RefSeq" id="WP_307689701.1">
    <property type="nucleotide sequence ID" value="NZ_JAUSRO010000006.1"/>
</dbReference>
<evidence type="ECO:0000259" key="1">
    <source>
        <dbReference type="PROSITE" id="PS51085"/>
    </source>
</evidence>
<feature type="domain" description="2Fe-2S ferredoxin-type" evidence="1">
    <location>
        <begin position="238"/>
        <end position="328"/>
    </location>
</feature>
<dbReference type="InterPro" id="IPR039261">
    <property type="entry name" value="FNR_nucleotide-bd"/>
</dbReference>
<dbReference type="Pfam" id="PF00175">
    <property type="entry name" value="NAD_binding_1"/>
    <property type="match status" value="1"/>
</dbReference>
<protein>
    <submittedName>
        <fullName evidence="3">Vanillate O-demethylase ferredoxin subunit</fullName>
        <ecNumber evidence="3">1.14.13.82</ecNumber>
    </submittedName>
</protein>